<keyword evidence="4 7" id="KW-0812">Transmembrane</keyword>
<comment type="subcellular location">
    <subcellularLocation>
        <location evidence="1">Cell membrane</location>
        <topology evidence="1">Multi-pass membrane protein</topology>
    </subcellularLocation>
</comment>
<accession>A0A1H0AHZ0</accession>
<keyword evidence="10" id="KW-1185">Reference proteome</keyword>
<dbReference type="InterPro" id="IPR011701">
    <property type="entry name" value="MFS"/>
</dbReference>
<keyword evidence="2" id="KW-0813">Transport</keyword>
<evidence type="ECO:0000256" key="4">
    <source>
        <dbReference type="ARBA" id="ARBA00022692"/>
    </source>
</evidence>
<feature type="transmembrane region" description="Helical" evidence="7">
    <location>
        <begin position="195"/>
        <end position="211"/>
    </location>
</feature>
<dbReference type="STRING" id="349095.SAMN05660299_02530"/>
<keyword evidence="6 7" id="KW-0472">Membrane</keyword>
<dbReference type="OrthoDB" id="105228at2"/>
<reference evidence="9 10" key="1">
    <citation type="submission" date="2016-10" db="EMBL/GenBank/DDBJ databases">
        <authorList>
            <person name="de Groot N.N."/>
        </authorList>
    </citation>
    <scope>NUCLEOTIDE SEQUENCE [LARGE SCALE GENOMIC DNA]</scope>
    <source>
        <strain evidence="9 10">DSM 16981</strain>
    </source>
</reference>
<evidence type="ECO:0000256" key="7">
    <source>
        <dbReference type="SAM" id="Phobius"/>
    </source>
</evidence>
<dbReference type="EMBL" id="FNHQ01000039">
    <property type="protein sequence ID" value="SDN33190.1"/>
    <property type="molecule type" value="Genomic_DNA"/>
</dbReference>
<proteinExistence type="predicted"/>
<feature type="transmembrane region" description="Helical" evidence="7">
    <location>
        <begin position="356"/>
        <end position="378"/>
    </location>
</feature>
<dbReference type="Proteomes" id="UP000199309">
    <property type="component" value="Unassembled WGS sequence"/>
</dbReference>
<feature type="transmembrane region" description="Helical" evidence="7">
    <location>
        <begin position="103"/>
        <end position="122"/>
    </location>
</feature>
<keyword evidence="5 7" id="KW-1133">Transmembrane helix</keyword>
<dbReference type="InterPro" id="IPR000849">
    <property type="entry name" value="Sugar_P_transporter"/>
</dbReference>
<feature type="transmembrane region" description="Helical" evidence="7">
    <location>
        <begin position="35"/>
        <end position="51"/>
    </location>
</feature>
<dbReference type="PANTHER" id="PTHR11662">
    <property type="entry name" value="SOLUTE CARRIER FAMILY 17"/>
    <property type="match status" value="1"/>
</dbReference>
<evidence type="ECO:0000256" key="3">
    <source>
        <dbReference type="ARBA" id="ARBA00022475"/>
    </source>
</evidence>
<evidence type="ECO:0000256" key="6">
    <source>
        <dbReference type="ARBA" id="ARBA00023136"/>
    </source>
</evidence>
<dbReference type="SUPFAM" id="SSF103473">
    <property type="entry name" value="MFS general substrate transporter"/>
    <property type="match status" value="1"/>
</dbReference>
<feature type="transmembrane region" description="Helical" evidence="7">
    <location>
        <begin position="71"/>
        <end position="91"/>
    </location>
</feature>
<organism evidence="9 10">
    <name type="scientific">Megasphaera paucivorans</name>
    <dbReference type="NCBI Taxonomy" id="349095"/>
    <lineage>
        <taxon>Bacteria</taxon>
        <taxon>Bacillati</taxon>
        <taxon>Bacillota</taxon>
        <taxon>Negativicutes</taxon>
        <taxon>Veillonellales</taxon>
        <taxon>Veillonellaceae</taxon>
        <taxon>Megasphaera</taxon>
    </lineage>
</organism>
<dbReference type="InterPro" id="IPR050382">
    <property type="entry name" value="MFS_Na/Anion_cotransporter"/>
</dbReference>
<feature type="transmembrane region" description="Helical" evidence="7">
    <location>
        <begin position="390"/>
        <end position="413"/>
    </location>
</feature>
<name>A0A1H0AHZ0_9FIRM</name>
<evidence type="ECO:0000256" key="5">
    <source>
        <dbReference type="ARBA" id="ARBA00022989"/>
    </source>
</evidence>
<feature type="transmembrane region" description="Helical" evidence="7">
    <location>
        <begin position="332"/>
        <end position="350"/>
    </location>
</feature>
<evidence type="ECO:0000256" key="2">
    <source>
        <dbReference type="ARBA" id="ARBA00022448"/>
    </source>
</evidence>
<sequence>MNNVAENLEEKDCISRKFDNPLEVSQKEQPTKKRFIVLFVICLIYLITYLDRVNISIAAPFMMEEFGLNKMQWGIVLSVFSWTYAISQVPVGMLCDKFGARKTLSIIVTWWSVFTVATSWVWNTASLVIVRLMFGLGEGGAFPSATRALAHWIPATERGFAQGLTHGFSRFGGAVTPMIAAFIMSLWGWRSCFEIFSVIGLIWAGVWWFWFRDTPEEYKEKWGGINQIEIDKIQGAKDTIVKSKPKLKFKQLLKSKNAWFLCLSYPTYCYTVWIFMTWLPSYLVEARGFDLLHMGFFASIPLLAGTVGDTLGGIISDKIWKKTGNGKLARRIVPMSGMCIAAAFMIPGALTESAYMAVFFMACSLFGLEMAVGVYWATCLDIGNDYAGTISGFMNTIGNIGSALSPLVFGAVLQITGSWIYPFMVASSILVIGALLWLKVNPEMKIADELNLE</sequence>
<dbReference type="Gene3D" id="1.20.1250.20">
    <property type="entry name" value="MFS general substrate transporter like domains"/>
    <property type="match status" value="2"/>
</dbReference>
<evidence type="ECO:0000259" key="8">
    <source>
        <dbReference type="PROSITE" id="PS50850"/>
    </source>
</evidence>
<dbReference type="Pfam" id="PF07690">
    <property type="entry name" value="MFS_1"/>
    <property type="match status" value="1"/>
</dbReference>
<dbReference type="GO" id="GO:0005886">
    <property type="term" value="C:plasma membrane"/>
    <property type="evidence" value="ECO:0007669"/>
    <property type="project" value="UniProtKB-SubCell"/>
</dbReference>
<dbReference type="PROSITE" id="PS50850">
    <property type="entry name" value="MFS"/>
    <property type="match status" value="1"/>
</dbReference>
<keyword evidence="3" id="KW-1003">Cell membrane</keyword>
<dbReference type="InterPro" id="IPR020846">
    <property type="entry name" value="MFS_dom"/>
</dbReference>
<protein>
    <submittedName>
        <fullName evidence="9">Sugar phosphate permease</fullName>
    </submittedName>
</protein>
<gene>
    <name evidence="9" type="ORF">SAMN05660299_02530</name>
</gene>
<dbReference type="PIRSF" id="PIRSF002808">
    <property type="entry name" value="Hexose_phosphate_transp"/>
    <property type="match status" value="1"/>
</dbReference>
<feature type="transmembrane region" description="Helical" evidence="7">
    <location>
        <begin position="419"/>
        <end position="438"/>
    </location>
</feature>
<dbReference type="GO" id="GO:0022857">
    <property type="term" value="F:transmembrane transporter activity"/>
    <property type="evidence" value="ECO:0007669"/>
    <property type="project" value="InterPro"/>
</dbReference>
<dbReference type="InterPro" id="IPR036259">
    <property type="entry name" value="MFS_trans_sf"/>
</dbReference>
<feature type="domain" description="Major facilitator superfamily (MFS) profile" evidence="8">
    <location>
        <begin position="37"/>
        <end position="445"/>
    </location>
</feature>
<feature type="transmembrane region" description="Helical" evidence="7">
    <location>
        <begin position="258"/>
        <end position="279"/>
    </location>
</feature>
<evidence type="ECO:0000313" key="10">
    <source>
        <dbReference type="Proteomes" id="UP000199309"/>
    </source>
</evidence>
<evidence type="ECO:0000256" key="1">
    <source>
        <dbReference type="ARBA" id="ARBA00004651"/>
    </source>
</evidence>
<dbReference type="CDD" id="cd17319">
    <property type="entry name" value="MFS_ExuT_GudP_like"/>
    <property type="match status" value="1"/>
</dbReference>
<dbReference type="RefSeq" id="WP_091652580.1">
    <property type="nucleotide sequence ID" value="NZ_FNHQ01000039.1"/>
</dbReference>
<evidence type="ECO:0000313" key="9">
    <source>
        <dbReference type="EMBL" id="SDN33190.1"/>
    </source>
</evidence>
<dbReference type="AlphaFoldDB" id="A0A1H0AHZ0"/>
<feature type="transmembrane region" description="Helical" evidence="7">
    <location>
        <begin position="291"/>
        <end position="311"/>
    </location>
</feature>
<dbReference type="PANTHER" id="PTHR11662:SF399">
    <property type="entry name" value="FI19708P1-RELATED"/>
    <property type="match status" value="1"/>
</dbReference>